<protein>
    <recommendedName>
        <fullName evidence="6">Purple acid phosphatase</fullName>
        <ecNumber evidence="6">3.1.3.2</ecNumber>
    </recommendedName>
</protein>
<evidence type="ECO:0000256" key="2">
    <source>
        <dbReference type="ARBA" id="ARBA00011738"/>
    </source>
</evidence>
<comment type="catalytic activity">
    <reaction evidence="6">
        <text>a phosphate monoester + H2O = an alcohol + phosphate</text>
        <dbReference type="Rhea" id="RHEA:15017"/>
        <dbReference type="ChEBI" id="CHEBI:15377"/>
        <dbReference type="ChEBI" id="CHEBI:30879"/>
        <dbReference type="ChEBI" id="CHEBI:43474"/>
        <dbReference type="ChEBI" id="CHEBI:67140"/>
        <dbReference type="EC" id="3.1.3.2"/>
    </reaction>
</comment>
<dbReference type="InterPro" id="IPR041792">
    <property type="entry name" value="MPP_PAP"/>
</dbReference>
<keyword evidence="4 6" id="KW-0732">Signal</keyword>
<feature type="chain" id="PRO_5044994726" description="Purple acid phosphatase" evidence="6">
    <location>
        <begin position="24"/>
        <end position="2186"/>
    </location>
</feature>
<organism evidence="10 11">
    <name type="scientific">Porites evermanni</name>
    <dbReference type="NCBI Taxonomy" id="104178"/>
    <lineage>
        <taxon>Eukaryota</taxon>
        <taxon>Metazoa</taxon>
        <taxon>Cnidaria</taxon>
        <taxon>Anthozoa</taxon>
        <taxon>Hexacorallia</taxon>
        <taxon>Scleractinia</taxon>
        <taxon>Fungiina</taxon>
        <taxon>Poritidae</taxon>
        <taxon>Porites</taxon>
    </lineage>
</organism>
<sequence>MALIELVKVVFCLQLLWLASVNCKHDHPIPTYFGRVHPNGTIVDARNPENRLKLNFPPKPTRQDPGAVLKVSPSSNIDNGAEVTVMWSGVSSPSAKDVVILYCPPDAEPHHYLDFIYVSSISSYTKGYGEFAVRLWNLRKECQFGYYRNDNYTLVVARSEVLTFKGGAEIPLQGHLALTGNPTEMRVMWVSGSKDTPIVHYGTDPSVMSVVKGNISKTYTADDMCAAPANSAQFVDPGFIHDVLLTNLEPGTRYYYSYGSEKSMSPVHHFNTSPPVGSEDKFTALVYGDMGVSPVPRAYKTAEYATKEALSGNAAFVFHNGDISYARGYAYIWEQWHAVIEPYATILPYMVGIGNHEQDHMSGGSKDPSGAPGEGFHPWWAPGYGTDSGGECGVPMYYRFHMPDNGNAVWWYSFDYASVHFIMMSTEHNFTQGSRQYEWMEQDLKNVNRSLTPWVVIAGHRAMYTSQMVESDYIISLGMQKAFESLLLKYQVDLAFWAHYHSYERTCPVRFGQCTPGAPVHIVVGTAGKSLDLEDYFPMSWSLYHENNYGYGRLTQANRSALHWEWVENTSGVVKDHPSCQDFLSITLSPFFSAQSNLFSMTDKFTALVYGDMGVSPVPRAYKTAEYATKEALSGNAAFVFHNGDISYARGYAYIWEQWHAVIEPYATILPYMVGIGNHEQDHMSGGSKDPSGAPGEGFHPWWAPGYGTDSGGECGVPMYYRFHMPDNGNAVWWYSFDYASVHFIMMSTEHNFTQGSRQYEWMEQDLKNVNRSLTPWVVIAGHRAMYTSQMVESDYIISLGMQKAFESLLLKYKVDLAFWAHYHSYERTCPVRLGQCTPGAPVHIVVGTAGKSLDLEDYFPMSWSLYHENNYGYGRLTQANRSALHSTPIEELAGSPPTPPPLGLAGFILGKKRGNMASWWAVVVSCLLLGLFSSEAKKGHPVLTYFRRSNSEGVILDVRDLRNHINFTHPIVTKFAPAATLKVNPELVENGELVNVSWSGIPQPEKSDFIAFYCPNDAEASQYLDYFYVTVSANYASGYGWNQVHVYNMRTSCEFRYYQKNYIHAATSNLLKFKGGVDAPLQGHIALTGDPTQMRVMWVSGTDDIPVVSYGKDPSLRLTAKGTSKTYTKTDMCGPPASLNGFSNPGYIHDVLLTNLTPSSDYFYSYGSSKMMSAVRKFRSQPITGPDESFSFVVYGDMGVTADPGSHDTAKYMIEEAAKGRSLVFHVGDISYARGYAYIWDQWHALIEPFATIMPYMVGIGNHEQDHNSGGSKDPSGAPGEGWHPWWGNFGDDSGGECGVPMYYRFHMPDNGNAVWWYSYDYGSVHFIMMSSEHDYRDGSRQYKWLENDLKNVDRKKTPWVVLGGHRPMYTSQEVLSDYIVSIGMQYYLEELFHKYKVDLAFWGHYHSYERTCAVYKQTCQSEGMGTKHIVVGSAGFALDQEGYYKVEWSRFHENDYGYGRVLVANKSALYFEWVRNKDKVVRDKVWLIKSDSRRHARESKKGHPIPTFFKRINSEGLILDVRDQRNHINFTRPIVKKFEAASTLKVSRDVVENGAAVIISWSGIPQPDKSDLIAFYCPNDAEASQYLDYFYVTVSANYASGYGWNQVHVYNMRSSCEFRYYQKNYIHVATSNLLIFKGGVDAPLQGHIALTGDPTQMRVMWVSGTDDTPVVRYGKDPSLPLTAKGISKTYTKTDMCGPPASFTSFFRNPGYIHDVLLTNLTSSSDYFYSYGSFKIMSEARKFRTQPITGSDESFSFLVYGDMGITDVPGAHDTAKYMIEEAAKGRSFVFHIGDISYAVGFGYIWEQWHALIEPYATIMPYMVGIGNHEQDHNSGDSKDPSGAPGEGWHPWWGNFGDDSGGECGVPMYYRFHMPDNGNALWWYSYDYGIVHFIMMSTEHDFREGSRQYKWLENDLKNVDRKKTPWVVLGGHRPMYSSQELLGNYIVSLGMQYYLEELFHKYKVDLAFWGHYHTYERTCPVYKQTCQSQGMGTTHIVVGSAGYALNLEDYFKVEWSRFHENDFGYGRVLSLSLNLDDTPVVRYGKDPSLPLTAKGISKTYTKTDMCGPPASFTSFFRNPGYIHDVLLTNLTSSSDYFYSYGSFKIMSEVRKFRTQPITGSDESFSFLVYGDMGITDVPGAHDTAKYMIEEAAKGRSFVFHIGDISYAVGFVSRTLQPHESRREFKQ</sequence>
<reference evidence="10 11" key="1">
    <citation type="submission" date="2022-05" db="EMBL/GenBank/DDBJ databases">
        <authorList>
            <consortium name="Genoscope - CEA"/>
            <person name="William W."/>
        </authorList>
    </citation>
    <scope>NUCLEOTIDE SEQUENCE [LARGE SCALE GENOMIC DNA]</scope>
</reference>
<dbReference type="EMBL" id="CALNXI010001254">
    <property type="protein sequence ID" value="CAH3162063.1"/>
    <property type="molecule type" value="Genomic_DNA"/>
</dbReference>
<dbReference type="InterPro" id="IPR029052">
    <property type="entry name" value="Metallo-depent_PP-like"/>
</dbReference>
<feature type="domain" description="Calcineurin-like phosphoesterase" evidence="7">
    <location>
        <begin position="285"/>
        <end position="503"/>
    </location>
</feature>
<feature type="domain" description="Purple acid phosphatase N-terminal" evidence="9">
    <location>
        <begin position="2036"/>
        <end position="2114"/>
    </location>
</feature>
<evidence type="ECO:0000313" key="11">
    <source>
        <dbReference type="Proteomes" id="UP001159427"/>
    </source>
</evidence>
<dbReference type="InterPro" id="IPR015914">
    <property type="entry name" value="PAPs_N"/>
</dbReference>
<feature type="domain" description="Purple acid phosphatase N-terminal" evidence="9">
    <location>
        <begin position="1081"/>
        <end position="1180"/>
    </location>
</feature>
<evidence type="ECO:0000259" key="8">
    <source>
        <dbReference type="Pfam" id="PF14008"/>
    </source>
</evidence>
<evidence type="ECO:0000313" key="10">
    <source>
        <dbReference type="EMBL" id="CAH3162063.1"/>
    </source>
</evidence>
<evidence type="ECO:0000256" key="5">
    <source>
        <dbReference type="ARBA" id="ARBA00023180"/>
    </source>
</evidence>
<dbReference type="Gene3D" id="2.60.40.380">
    <property type="entry name" value="Purple acid phosphatase-like, N-terminal"/>
    <property type="match status" value="3"/>
</dbReference>
<accession>A0ABN8QCT6</accession>
<keyword evidence="5" id="KW-0325">Glycoprotein</keyword>
<feature type="domain" description="Calcineurin-like phosphoesterase" evidence="7">
    <location>
        <begin position="1757"/>
        <end position="1975"/>
    </location>
</feature>
<dbReference type="InterPro" id="IPR008963">
    <property type="entry name" value="Purple_acid_Pase-like_N"/>
</dbReference>
<feature type="domain" description="Purple acid phosphatase C-terminal" evidence="8">
    <location>
        <begin position="518"/>
        <end position="577"/>
    </location>
</feature>
<dbReference type="CDD" id="cd00839">
    <property type="entry name" value="MPP_PAPs"/>
    <property type="match status" value="4"/>
</dbReference>
<feature type="domain" description="Purple acid phosphatase N-terminal" evidence="9">
    <location>
        <begin position="1645"/>
        <end position="1746"/>
    </location>
</feature>
<dbReference type="Proteomes" id="UP001159427">
    <property type="component" value="Unassembled WGS sequence"/>
</dbReference>
<dbReference type="PANTHER" id="PTHR45778:SF7">
    <property type="entry name" value="PURPLE ACID PHOSPHATASE"/>
    <property type="match status" value="1"/>
</dbReference>
<comment type="caution">
    <text evidence="10">The sequence shown here is derived from an EMBL/GenBank/DDBJ whole genome shotgun (WGS) entry which is preliminary data.</text>
</comment>
<dbReference type="Pfam" id="PF16656">
    <property type="entry name" value="Pur_ac_phosph_N"/>
    <property type="match status" value="4"/>
</dbReference>
<feature type="domain" description="Purple acid phosphatase C-terminal" evidence="8">
    <location>
        <begin position="1992"/>
        <end position="2028"/>
    </location>
</feature>
<dbReference type="SUPFAM" id="SSF56300">
    <property type="entry name" value="Metallo-dependent phosphatases"/>
    <property type="match status" value="4"/>
</dbReference>
<comment type="similarity">
    <text evidence="6">Belongs to the metallophosphoesterase superfamily. Purple acid phosphatase family.</text>
</comment>
<evidence type="ECO:0000256" key="4">
    <source>
        <dbReference type="ARBA" id="ARBA00022729"/>
    </source>
</evidence>
<proteinExistence type="inferred from homology"/>
<dbReference type="PANTHER" id="PTHR45778">
    <property type="entry name" value="PURPLE ACID PHOSPHATASE-RELATED"/>
    <property type="match status" value="1"/>
</dbReference>
<comment type="subunit">
    <text evidence="2">Homodimer.</text>
</comment>
<evidence type="ECO:0000256" key="3">
    <source>
        <dbReference type="ARBA" id="ARBA00022525"/>
    </source>
</evidence>
<dbReference type="InterPro" id="IPR004843">
    <property type="entry name" value="Calcineurin-like_PHP"/>
</dbReference>
<feature type="domain" description="Calcineurin-like phosphoesterase" evidence="7">
    <location>
        <begin position="1192"/>
        <end position="1410"/>
    </location>
</feature>
<feature type="domain" description="Purple acid phosphatase C-terminal" evidence="8">
    <location>
        <begin position="841"/>
        <end position="887"/>
    </location>
</feature>
<dbReference type="EC" id="3.1.3.2" evidence="6"/>
<dbReference type="Pfam" id="PF00149">
    <property type="entry name" value="Metallophos"/>
    <property type="match status" value="4"/>
</dbReference>
<evidence type="ECO:0000259" key="9">
    <source>
        <dbReference type="Pfam" id="PF16656"/>
    </source>
</evidence>
<feature type="signal peptide" evidence="6">
    <location>
        <begin position="1"/>
        <end position="23"/>
    </location>
</feature>
<feature type="domain" description="Purple acid phosphatase C-terminal" evidence="8">
    <location>
        <begin position="1428"/>
        <end position="1485"/>
    </location>
</feature>
<keyword evidence="11" id="KW-1185">Reference proteome</keyword>
<comment type="subcellular location">
    <subcellularLocation>
        <location evidence="1">Secreted</location>
    </subcellularLocation>
</comment>
<keyword evidence="6" id="KW-0378">Hydrolase</keyword>
<evidence type="ECO:0000256" key="1">
    <source>
        <dbReference type="ARBA" id="ARBA00004613"/>
    </source>
</evidence>
<keyword evidence="3" id="KW-0964">Secreted</keyword>
<feature type="domain" description="Calcineurin-like phosphoesterase" evidence="7">
    <location>
        <begin position="608"/>
        <end position="826"/>
    </location>
</feature>
<gene>
    <name evidence="10" type="ORF">PEVE_00004149</name>
</gene>
<feature type="domain" description="Purple acid phosphatase N-terminal" evidence="9">
    <location>
        <begin position="171"/>
        <end position="272"/>
    </location>
</feature>
<evidence type="ECO:0000256" key="6">
    <source>
        <dbReference type="RuleBase" id="RU361203"/>
    </source>
</evidence>
<dbReference type="SUPFAM" id="SSF49363">
    <property type="entry name" value="Purple acid phosphatase, N-terminal domain"/>
    <property type="match status" value="4"/>
</dbReference>
<dbReference type="Gene3D" id="3.60.21.10">
    <property type="match status" value="4"/>
</dbReference>
<dbReference type="InterPro" id="IPR025733">
    <property type="entry name" value="PAPs_C"/>
</dbReference>
<name>A0ABN8QCT6_9CNID</name>
<dbReference type="Pfam" id="PF14008">
    <property type="entry name" value="Metallophos_C"/>
    <property type="match status" value="4"/>
</dbReference>
<evidence type="ECO:0000259" key="7">
    <source>
        <dbReference type="Pfam" id="PF00149"/>
    </source>
</evidence>